<gene>
    <name evidence="1" type="ORF">SAMN05216298_3446</name>
</gene>
<dbReference type="EMBL" id="FNGF01000005">
    <property type="protein sequence ID" value="SDL32960.1"/>
    <property type="molecule type" value="Genomic_DNA"/>
</dbReference>
<evidence type="ECO:0000313" key="2">
    <source>
        <dbReference type="Proteomes" id="UP000198662"/>
    </source>
</evidence>
<dbReference type="Proteomes" id="UP000198662">
    <property type="component" value="Unassembled WGS sequence"/>
</dbReference>
<evidence type="ECO:0000313" key="1">
    <source>
        <dbReference type="EMBL" id="SDL32960.1"/>
    </source>
</evidence>
<protein>
    <submittedName>
        <fullName evidence="1">Uncharacterized protein</fullName>
    </submittedName>
</protein>
<dbReference type="AlphaFoldDB" id="A0A1G9J618"/>
<accession>A0A1G9J618</accession>
<organism evidence="1 2">
    <name type="scientific">Glycomyces sambucus</name>
    <dbReference type="NCBI Taxonomy" id="380244"/>
    <lineage>
        <taxon>Bacteria</taxon>
        <taxon>Bacillati</taxon>
        <taxon>Actinomycetota</taxon>
        <taxon>Actinomycetes</taxon>
        <taxon>Glycomycetales</taxon>
        <taxon>Glycomycetaceae</taxon>
        <taxon>Glycomyces</taxon>
    </lineage>
</organism>
<sequence>MKFKRRNSEALADLICGNRVMEGSAPSEAPSYFPYRSSMYLTEFFQELETDWVHDGSTRHRWVADVLDSMLSEPHDGPTHPPEIFCRLIDQLMSAG</sequence>
<name>A0A1G9J618_9ACTN</name>
<reference evidence="2" key="1">
    <citation type="submission" date="2016-10" db="EMBL/GenBank/DDBJ databases">
        <authorList>
            <person name="Varghese N."/>
            <person name="Submissions S."/>
        </authorList>
    </citation>
    <scope>NUCLEOTIDE SEQUENCE [LARGE SCALE GENOMIC DNA]</scope>
    <source>
        <strain evidence="2">CGMCC 4.3147</strain>
    </source>
</reference>
<dbReference type="RefSeq" id="WP_245712267.1">
    <property type="nucleotide sequence ID" value="NZ_FNGF01000005.1"/>
</dbReference>
<proteinExistence type="predicted"/>
<keyword evidence="2" id="KW-1185">Reference proteome</keyword>